<dbReference type="AlphaFoldDB" id="A0A2A9MH95"/>
<evidence type="ECO:0000313" key="3">
    <source>
        <dbReference type="Proteomes" id="UP000224006"/>
    </source>
</evidence>
<evidence type="ECO:0000313" key="2">
    <source>
        <dbReference type="EMBL" id="PFH37335.1"/>
    </source>
</evidence>
<organism evidence="2 3">
    <name type="scientific">Besnoitia besnoiti</name>
    <name type="common">Apicomplexan protozoan</name>
    <dbReference type="NCBI Taxonomy" id="94643"/>
    <lineage>
        <taxon>Eukaryota</taxon>
        <taxon>Sar</taxon>
        <taxon>Alveolata</taxon>
        <taxon>Apicomplexa</taxon>
        <taxon>Conoidasida</taxon>
        <taxon>Coccidia</taxon>
        <taxon>Eucoccidiorida</taxon>
        <taxon>Eimeriorina</taxon>
        <taxon>Sarcocystidae</taxon>
        <taxon>Besnoitia</taxon>
    </lineage>
</organism>
<feature type="compositionally biased region" description="Polar residues" evidence="1">
    <location>
        <begin position="93"/>
        <end position="103"/>
    </location>
</feature>
<dbReference type="RefSeq" id="XP_029221344.1">
    <property type="nucleotide sequence ID" value="XM_029362379.1"/>
</dbReference>
<dbReference type="EMBL" id="NWUJ01000002">
    <property type="protein sequence ID" value="PFH37335.1"/>
    <property type="molecule type" value="Genomic_DNA"/>
</dbReference>
<dbReference type="OrthoDB" id="166018at2759"/>
<feature type="region of interest" description="Disordered" evidence="1">
    <location>
        <begin position="222"/>
        <end position="250"/>
    </location>
</feature>
<feature type="compositionally biased region" description="Basic and acidic residues" evidence="1">
    <location>
        <begin position="104"/>
        <end position="114"/>
    </location>
</feature>
<sequence length="712" mass="77183">MCPPSVTKPVSSFCESAVVASGEVAMLSSASEVPLAGKSLAVSSPSALPRIAVQNGSFGQHDELDAEARPLPPSPPPSLMSSLSPEMASSLRTSRASPGSAQDSEMRVELEDNSKSGGSCAGPTPEAEFHGAISCESHSPSTPVPTTGGEEEGESEGTCSDLDDAEGDSFSTCCVPADRDMALHHAMRLAAVQGAEGLVAAKGHRQWAFYEADAQWVVRASGGASHPQSVSGDRDSCGEEDAESMDSSSGRCFASSLRMNDAAEAPRHQLRAKATRRASHASHQGLLILEREEHEPYCCQDPTDDAEDSPQGCALCRGESDCIGESCCGFVRPRPEGDDAAERESSLDESATRPVCLQSEEDEDEGEIPPSEPGTPRGCPLCRADVDFGGGLGDNCCGWRAKGLSMELHAEEDTTMNKLWTSLEHLRSQESCMSRQSDAYQDEEEGTALASTTSYESPRCFPSMPSEEFFSHQETVFIFDWDDTLLPSSWISQRGLTLESPESEVSLWRMKLAQTAMWAEQTLFTARTLGQVIIVTNAESGWIDLSCSKFLPGLREMLSCFPIVSARSMYESAWCNTPFMWKEAAFMHELQRHFRMESKRWNVISVGDSTHEREALLAVCGRLRKMYHVTTKSLKLLEAPAVEELHSQHELMSKCLAAVARHKGNLDLCVTNAAEPEIDPAAIKLPPALQGRAVGVHRIRHHPLSQELLGRA</sequence>
<feature type="region of interest" description="Disordered" evidence="1">
    <location>
        <begin position="64"/>
        <end position="163"/>
    </location>
</feature>
<reference evidence="2 3" key="1">
    <citation type="submission" date="2017-09" db="EMBL/GenBank/DDBJ databases">
        <title>Genome sequencing of Besnoitia besnoiti strain Bb-Ger1.</title>
        <authorList>
            <person name="Schares G."/>
            <person name="Venepally P."/>
            <person name="Lorenzi H.A."/>
        </authorList>
    </citation>
    <scope>NUCLEOTIDE SEQUENCE [LARGE SCALE GENOMIC DNA]</scope>
    <source>
        <strain evidence="2 3">Bb-Ger1</strain>
    </source>
</reference>
<dbReference type="VEuPathDB" id="ToxoDB:BESB_037930"/>
<evidence type="ECO:0000256" key="1">
    <source>
        <dbReference type="SAM" id="MobiDB-lite"/>
    </source>
</evidence>
<dbReference type="KEGG" id="bbes:BESB_037930"/>
<accession>A0A2A9MH95</accession>
<feature type="compositionally biased region" description="Low complexity" evidence="1">
    <location>
        <begin position="79"/>
        <end position="92"/>
    </location>
</feature>
<name>A0A2A9MH95_BESBE</name>
<protein>
    <submittedName>
        <fullName evidence="2">Uncharacterized protein</fullName>
    </submittedName>
</protein>
<dbReference type="Proteomes" id="UP000224006">
    <property type="component" value="Chromosome II"/>
</dbReference>
<gene>
    <name evidence="2" type="ORF">BESB_037930</name>
</gene>
<feature type="region of interest" description="Disordered" evidence="1">
    <location>
        <begin position="334"/>
        <end position="376"/>
    </location>
</feature>
<dbReference type="PANTHER" id="PTHR38899">
    <property type="entry name" value="DOMAIN OOKINETE PROTEIN, PUTATIVE-RELATED"/>
    <property type="match status" value="1"/>
</dbReference>
<feature type="compositionally biased region" description="Low complexity" evidence="1">
    <location>
        <begin position="136"/>
        <end position="148"/>
    </location>
</feature>
<dbReference type="PANTHER" id="PTHR38899:SF1">
    <property type="entry name" value="PROTEIN KINASE"/>
    <property type="match status" value="1"/>
</dbReference>
<dbReference type="GeneID" id="40308774"/>
<feature type="region of interest" description="Disordered" evidence="1">
    <location>
        <begin position="434"/>
        <end position="458"/>
    </location>
</feature>
<feature type="compositionally biased region" description="Basic and acidic residues" evidence="1">
    <location>
        <begin position="334"/>
        <end position="346"/>
    </location>
</feature>
<keyword evidence="3" id="KW-1185">Reference proteome</keyword>
<comment type="caution">
    <text evidence="2">The sequence shown here is derived from an EMBL/GenBank/DDBJ whole genome shotgun (WGS) entry which is preliminary data.</text>
</comment>
<feature type="compositionally biased region" description="Acidic residues" evidence="1">
    <location>
        <begin position="149"/>
        <end position="163"/>
    </location>
</feature>
<proteinExistence type="predicted"/>